<dbReference type="Proteomes" id="UP000178117">
    <property type="component" value="Unassembled WGS sequence"/>
</dbReference>
<reference evidence="1 2" key="1">
    <citation type="journal article" date="2016" name="Nat. Commun.">
        <title>Thousands of microbial genomes shed light on interconnected biogeochemical processes in an aquifer system.</title>
        <authorList>
            <person name="Anantharaman K."/>
            <person name="Brown C.T."/>
            <person name="Hug L.A."/>
            <person name="Sharon I."/>
            <person name="Castelle C.J."/>
            <person name="Probst A.J."/>
            <person name="Thomas B.C."/>
            <person name="Singh A."/>
            <person name="Wilkins M.J."/>
            <person name="Karaoz U."/>
            <person name="Brodie E.L."/>
            <person name="Williams K.H."/>
            <person name="Hubbard S.S."/>
            <person name="Banfield J.F."/>
        </authorList>
    </citation>
    <scope>NUCLEOTIDE SEQUENCE [LARGE SCALE GENOMIC DNA]</scope>
</reference>
<name>A0A1F8FVF2_9BACT</name>
<protein>
    <submittedName>
        <fullName evidence="1">Uncharacterized protein</fullName>
    </submittedName>
</protein>
<organism evidence="1 2">
    <name type="scientific">Candidatus Yanofskybacteria bacterium RIFCSPHIGHO2_02_FULL_50_12</name>
    <dbReference type="NCBI Taxonomy" id="1802685"/>
    <lineage>
        <taxon>Bacteria</taxon>
        <taxon>Candidatus Yanofskyibacteriota</taxon>
    </lineage>
</organism>
<accession>A0A1F8FVF2</accession>
<gene>
    <name evidence="1" type="ORF">A3C88_02640</name>
</gene>
<dbReference type="AlphaFoldDB" id="A0A1F8FVF2"/>
<dbReference type="EMBL" id="MGJZ01000026">
    <property type="protein sequence ID" value="OGN16690.1"/>
    <property type="molecule type" value="Genomic_DNA"/>
</dbReference>
<evidence type="ECO:0000313" key="1">
    <source>
        <dbReference type="EMBL" id="OGN16690.1"/>
    </source>
</evidence>
<evidence type="ECO:0000313" key="2">
    <source>
        <dbReference type="Proteomes" id="UP000178117"/>
    </source>
</evidence>
<sequence>MVIVLFGLVVAIFIVFLQKLANLKLRRQLEAEQLKTENRAAITRTFVDTLQAFAHEGISLTVSMSITYGLRLTGRFKQTESGAEVILNLTASNRGPDYQTAYLAIDFPYRYKTVRGLKGLQKALGELVQQRFRGVDKYSESTNLSPEVQASLPAHVKVIVEALRFYEATWQQVKADVAEKLQTVLARQDEYAVKHQVMEETEAELIASALKPFQKPPTNESAA</sequence>
<proteinExistence type="predicted"/>
<comment type="caution">
    <text evidence="1">The sequence shown here is derived from an EMBL/GenBank/DDBJ whole genome shotgun (WGS) entry which is preliminary data.</text>
</comment>